<evidence type="ECO:0000256" key="3">
    <source>
        <dbReference type="ARBA" id="ARBA00023163"/>
    </source>
</evidence>
<dbReference type="InterPro" id="IPR011711">
    <property type="entry name" value="GntR_C"/>
</dbReference>
<dbReference type="RefSeq" id="WP_176761052.1">
    <property type="nucleotide sequence ID" value="NZ_FNJI01000003.1"/>
</dbReference>
<dbReference type="GO" id="GO:0003677">
    <property type="term" value="F:DNA binding"/>
    <property type="evidence" value="ECO:0007669"/>
    <property type="project" value="UniProtKB-KW"/>
</dbReference>
<dbReference type="PANTHER" id="PTHR43537">
    <property type="entry name" value="TRANSCRIPTIONAL REGULATOR, GNTR FAMILY"/>
    <property type="match status" value="1"/>
</dbReference>
<gene>
    <name evidence="5" type="ORF">SAMN05660330_00544</name>
</gene>
<dbReference type="Proteomes" id="UP000199073">
    <property type="component" value="Unassembled WGS sequence"/>
</dbReference>
<keyword evidence="2" id="KW-0238">DNA-binding</keyword>
<evidence type="ECO:0000313" key="6">
    <source>
        <dbReference type="Proteomes" id="UP000199073"/>
    </source>
</evidence>
<dbReference type="InterPro" id="IPR036390">
    <property type="entry name" value="WH_DNA-bd_sf"/>
</dbReference>
<dbReference type="Pfam" id="PF00392">
    <property type="entry name" value="GntR"/>
    <property type="match status" value="1"/>
</dbReference>
<organism evidence="5 6">
    <name type="scientific">Desulforhopalus singaporensis</name>
    <dbReference type="NCBI Taxonomy" id="91360"/>
    <lineage>
        <taxon>Bacteria</taxon>
        <taxon>Pseudomonadati</taxon>
        <taxon>Thermodesulfobacteriota</taxon>
        <taxon>Desulfobulbia</taxon>
        <taxon>Desulfobulbales</taxon>
        <taxon>Desulfocapsaceae</taxon>
        <taxon>Desulforhopalus</taxon>
    </lineage>
</organism>
<dbReference type="PANTHER" id="PTHR43537:SF5">
    <property type="entry name" value="UXU OPERON TRANSCRIPTIONAL REGULATOR"/>
    <property type="match status" value="1"/>
</dbReference>
<dbReference type="Gene3D" id="1.10.10.10">
    <property type="entry name" value="Winged helix-like DNA-binding domain superfamily/Winged helix DNA-binding domain"/>
    <property type="match status" value="1"/>
</dbReference>
<evidence type="ECO:0000256" key="2">
    <source>
        <dbReference type="ARBA" id="ARBA00023125"/>
    </source>
</evidence>
<dbReference type="InterPro" id="IPR036388">
    <property type="entry name" value="WH-like_DNA-bd_sf"/>
</dbReference>
<dbReference type="SUPFAM" id="SSF48008">
    <property type="entry name" value="GntR ligand-binding domain-like"/>
    <property type="match status" value="1"/>
</dbReference>
<protein>
    <submittedName>
        <fullName evidence="5">Transcriptional regulator, GntR family</fullName>
    </submittedName>
</protein>
<dbReference type="AlphaFoldDB" id="A0A1H0KLH6"/>
<dbReference type="SMART" id="SM00345">
    <property type="entry name" value="HTH_GNTR"/>
    <property type="match status" value="1"/>
</dbReference>
<dbReference type="STRING" id="91360.SAMN05660330_00544"/>
<dbReference type="InterPro" id="IPR000524">
    <property type="entry name" value="Tscrpt_reg_HTH_GntR"/>
</dbReference>
<dbReference type="InterPro" id="IPR008920">
    <property type="entry name" value="TF_FadR/GntR_C"/>
</dbReference>
<dbReference type="PRINTS" id="PR00035">
    <property type="entry name" value="HTHGNTR"/>
</dbReference>
<dbReference type="Pfam" id="PF07729">
    <property type="entry name" value="FCD"/>
    <property type="match status" value="1"/>
</dbReference>
<dbReference type="Gene3D" id="1.20.120.530">
    <property type="entry name" value="GntR ligand-binding domain-like"/>
    <property type="match status" value="1"/>
</dbReference>
<dbReference type="EMBL" id="FNJI01000003">
    <property type="protein sequence ID" value="SDO56621.1"/>
    <property type="molecule type" value="Genomic_DNA"/>
</dbReference>
<evidence type="ECO:0000259" key="4">
    <source>
        <dbReference type="PROSITE" id="PS50949"/>
    </source>
</evidence>
<keyword evidence="1" id="KW-0805">Transcription regulation</keyword>
<dbReference type="SMART" id="SM00895">
    <property type="entry name" value="FCD"/>
    <property type="match status" value="1"/>
</dbReference>
<proteinExistence type="predicted"/>
<dbReference type="PROSITE" id="PS50949">
    <property type="entry name" value="HTH_GNTR"/>
    <property type="match status" value="1"/>
</dbReference>
<accession>A0A1H0KLH6</accession>
<dbReference type="GO" id="GO:0003700">
    <property type="term" value="F:DNA-binding transcription factor activity"/>
    <property type="evidence" value="ECO:0007669"/>
    <property type="project" value="InterPro"/>
</dbReference>
<keyword evidence="3" id="KW-0804">Transcription</keyword>
<feature type="domain" description="HTH gntR-type" evidence="4">
    <location>
        <begin position="23"/>
        <end position="91"/>
    </location>
</feature>
<evidence type="ECO:0000256" key="1">
    <source>
        <dbReference type="ARBA" id="ARBA00023015"/>
    </source>
</evidence>
<sequence>MAEKKNTLDLYPSGKKLKAINRPKVYEEISAQIKGLIEDGKLKNGDQLPPERELAKIFKVSRYSVREAIHSLQEQGVLKSRLGSGTYVVYGKEPSVAELLALAIESEKGKIKDVFEFRHFLEPHIAYLAGANASAEDIKNLEAILDRQRLTWDVARLNELGEDFHLALAKSTGNSIFYSVTVRINDILSKTRLEVSQDQAAREKYLSDHNEIFEAVKSRNSELAKKKMSKHLHSIERILGEDQS</sequence>
<evidence type="ECO:0000313" key="5">
    <source>
        <dbReference type="EMBL" id="SDO56621.1"/>
    </source>
</evidence>
<dbReference type="SUPFAM" id="SSF46785">
    <property type="entry name" value="Winged helix' DNA-binding domain"/>
    <property type="match status" value="1"/>
</dbReference>
<keyword evidence="6" id="KW-1185">Reference proteome</keyword>
<name>A0A1H0KLH6_9BACT</name>
<reference evidence="5 6" key="1">
    <citation type="submission" date="2016-10" db="EMBL/GenBank/DDBJ databases">
        <authorList>
            <person name="de Groot N.N."/>
        </authorList>
    </citation>
    <scope>NUCLEOTIDE SEQUENCE [LARGE SCALE GENOMIC DNA]</scope>
    <source>
        <strain evidence="5 6">DSM 12130</strain>
    </source>
</reference>
<dbReference type="CDD" id="cd07377">
    <property type="entry name" value="WHTH_GntR"/>
    <property type="match status" value="1"/>
</dbReference>